<reference evidence="2 3" key="1">
    <citation type="submission" date="2024-09" db="EMBL/GenBank/DDBJ databases">
        <authorList>
            <person name="Sun Q."/>
            <person name="Mori K."/>
        </authorList>
    </citation>
    <scope>NUCLEOTIDE SEQUENCE [LARGE SCALE GENOMIC DNA]</scope>
    <source>
        <strain evidence="2 3">TISTR 1856</strain>
    </source>
</reference>
<protein>
    <submittedName>
        <fullName evidence="2">Uncharacterized protein</fullName>
    </submittedName>
</protein>
<dbReference type="EMBL" id="JBHMDM010000003">
    <property type="protein sequence ID" value="MFB9376578.1"/>
    <property type="molecule type" value="Genomic_DNA"/>
</dbReference>
<feature type="transmembrane region" description="Helical" evidence="1">
    <location>
        <begin position="130"/>
        <end position="150"/>
    </location>
</feature>
<comment type="caution">
    <text evidence="2">The sequence shown here is derived from an EMBL/GenBank/DDBJ whole genome shotgun (WGS) entry which is preliminary data.</text>
</comment>
<feature type="transmembrane region" description="Helical" evidence="1">
    <location>
        <begin position="162"/>
        <end position="184"/>
    </location>
</feature>
<organism evidence="2 3">
    <name type="scientific">Kineococcus gynurae</name>
    <dbReference type="NCBI Taxonomy" id="452979"/>
    <lineage>
        <taxon>Bacteria</taxon>
        <taxon>Bacillati</taxon>
        <taxon>Actinomycetota</taxon>
        <taxon>Actinomycetes</taxon>
        <taxon>Kineosporiales</taxon>
        <taxon>Kineosporiaceae</taxon>
        <taxon>Kineococcus</taxon>
    </lineage>
</organism>
<feature type="transmembrane region" description="Helical" evidence="1">
    <location>
        <begin position="90"/>
        <end position="110"/>
    </location>
</feature>
<gene>
    <name evidence="2" type="ORF">ACFFVI_06320</name>
</gene>
<sequence>MFSITIRPSRLLAVLLSIAAILALLSVSFLVATAGLGIDSGIVVSARKFVDLDTEQNLPSWYSSMLLCVTGLSTLEVGRRAVVEKLRYRWHWFVLGLGFLYLSLDELVGLHEKLAEPMAGLVGTSGILRYSWIAAAAPLAVMLVIAYLGFLRAQPGRILRLMLLGGGLYLGGAIVVEALGGYLISAGSDELGVGVGLVATVEEFFEMSGPAVFLVAVALVQQNFATLGPGRHAVRPNPVQSSTPRAANA</sequence>
<feature type="transmembrane region" description="Helical" evidence="1">
    <location>
        <begin position="204"/>
        <end position="225"/>
    </location>
</feature>
<accession>A0ABV5LR65</accession>
<feature type="transmembrane region" description="Helical" evidence="1">
    <location>
        <begin position="61"/>
        <end position="78"/>
    </location>
</feature>
<proteinExistence type="predicted"/>
<evidence type="ECO:0000313" key="3">
    <source>
        <dbReference type="Proteomes" id="UP001589748"/>
    </source>
</evidence>
<keyword evidence="1" id="KW-0812">Transmembrane</keyword>
<evidence type="ECO:0000256" key="1">
    <source>
        <dbReference type="SAM" id="Phobius"/>
    </source>
</evidence>
<keyword evidence="1" id="KW-0472">Membrane</keyword>
<keyword evidence="1" id="KW-1133">Transmembrane helix</keyword>
<dbReference type="Proteomes" id="UP001589748">
    <property type="component" value="Unassembled WGS sequence"/>
</dbReference>
<keyword evidence="3" id="KW-1185">Reference proteome</keyword>
<evidence type="ECO:0000313" key="2">
    <source>
        <dbReference type="EMBL" id="MFB9376578.1"/>
    </source>
</evidence>
<dbReference type="RefSeq" id="WP_380138126.1">
    <property type="nucleotide sequence ID" value="NZ_JBHLUI010000009.1"/>
</dbReference>
<name>A0ABV5LR65_9ACTN</name>